<dbReference type="AlphaFoldDB" id="A0A8H6M7Y0"/>
<evidence type="ECO:0000313" key="3">
    <source>
        <dbReference type="Proteomes" id="UP000521943"/>
    </source>
</evidence>
<proteinExistence type="predicted"/>
<evidence type="ECO:0000256" key="1">
    <source>
        <dbReference type="SAM" id="SignalP"/>
    </source>
</evidence>
<feature type="chain" id="PRO_5034906512" evidence="1">
    <location>
        <begin position="21"/>
        <end position="81"/>
    </location>
</feature>
<name>A0A8H6M7Y0_9AGAR</name>
<evidence type="ECO:0000313" key="2">
    <source>
        <dbReference type="EMBL" id="KAF6756304.1"/>
    </source>
</evidence>
<keyword evidence="3" id="KW-1185">Reference proteome</keyword>
<dbReference type="EMBL" id="JACGCI010000026">
    <property type="protein sequence ID" value="KAF6756304.1"/>
    <property type="molecule type" value="Genomic_DNA"/>
</dbReference>
<comment type="caution">
    <text evidence="2">The sequence shown here is derived from an EMBL/GenBank/DDBJ whole genome shotgun (WGS) entry which is preliminary data.</text>
</comment>
<sequence length="81" mass="8405">MQITFVLALVAFFAVTGTSAQPISGQAEPHHEISTDLSSNGNIATPDAIATADGKVDEQVGLEKRYCSISGAAGRRMPACI</sequence>
<organism evidence="2 3">
    <name type="scientific">Ephemerocybe angulata</name>
    <dbReference type="NCBI Taxonomy" id="980116"/>
    <lineage>
        <taxon>Eukaryota</taxon>
        <taxon>Fungi</taxon>
        <taxon>Dikarya</taxon>
        <taxon>Basidiomycota</taxon>
        <taxon>Agaricomycotina</taxon>
        <taxon>Agaricomycetes</taxon>
        <taxon>Agaricomycetidae</taxon>
        <taxon>Agaricales</taxon>
        <taxon>Agaricineae</taxon>
        <taxon>Psathyrellaceae</taxon>
        <taxon>Ephemerocybe</taxon>
    </lineage>
</organism>
<gene>
    <name evidence="2" type="ORF">DFP72DRAFT_1066665</name>
</gene>
<dbReference type="OrthoDB" id="10343099at2759"/>
<dbReference type="Proteomes" id="UP000521943">
    <property type="component" value="Unassembled WGS sequence"/>
</dbReference>
<protein>
    <submittedName>
        <fullName evidence="2">Uncharacterized protein</fullName>
    </submittedName>
</protein>
<feature type="signal peptide" evidence="1">
    <location>
        <begin position="1"/>
        <end position="20"/>
    </location>
</feature>
<accession>A0A8H6M7Y0</accession>
<keyword evidence="1" id="KW-0732">Signal</keyword>
<reference evidence="2 3" key="1">
    <citation type="submission" date="2020-07" db="EMBL/GenBank/DDBJ databases">
        <title>Comparative genomics of pyrophilous fungi reveals a link between fire events and developmental genes.</title>
        <authorList>
            <consortium name="DOE Joint Genome Institute"/>
            <person name="Steindorff A.S."/>
            <person name="Carver A."/>
            <person name="Calhoun S."/>
            <person name="Stillman K."/>
            <person name="Liu H."/>
            <person name="Lipzen A."/>
            <person name="Pangilinan J."/>
            <person name="Labutti K."/>
            <person name="Bruns T.D."/>
            <person name="Grigoriev I.V."/>
        </authorList>
    </citation>
    <scope>NUCLEOTIDE SEQUENCE [LARGE SCALE GENOMIC DNA]</scope>
    <source>
        <strain evidence="2 3">CBS 144469</strain>
    </source>
</reference>